<gene>
    <name evidence="1" type="ORF">AWB66_01427</name>
</gene>
<reference evidence="1" key="1">
    <citation type="submission" date="2016-01" db="EMBL/GenBank/DDBJ databases">
        <authorList>
            <person name="Peeters Charlotte."/>
        </authorList>
    </citation>
    <scope>NUCLEOTIDE SEQUENCE</scope>
    <source>
        <strain evidence="1">LMG 22936</strain>
    </source>
</reference>
<proteinExistence type="predicted"/>
<dbReference type="AlphaFoldDB" id="A0A158FZ56"/>
<evidence type="ECO:0000313" key="2">
    <source>
        <dbReference type="Proteomes" id="UP000054717"/>
    </source>
</evidence>
<organism evidence="1 2">
    <name type="scientific">Caballeronia telluris</name>
    <dbReference type="NCBI Taxonomy" id="326475"/>
    <lineage>
        <taxon>Bacteria</taxon>
        <taxon>Pseudomonadati</taxon>
        <taxon>Pseudomonadota</taxon>
        <taxon>Betaproteobacteria</taxon>
        <taxon>Burkholderiales</taxon>
        <taxon>Burkholderiaceae</taxon>
        <taxon>Caballeronia</taxon>
    </lineage>
</organism>
<dbReference type="EMBL" id="FCNZ02000004">
    <property type="protein sequence ID" value="SAL25116.1"/>
    <property type="molecule type" value="Genomic_DNA"/>
</dbReference>
<dbReference type="Proteomes" id="UP000054717">
    <property type="component" value="Unassembled WGS sequence"/>
</dbReference>
<keyword evidence="2" id="KW-1185">Reference proteome</keyword>
<name>A0A158FZ56_9BURK</name>
<comment type="caution">
    <text evidence="1">The sequence shown here is derived from an EMBL/GenBank/DDBJ whole genome shotgun (WGS) entry which is preliminary data.</text>
</comment>
<sequence>MDRRSELNAWCRLVVDFTEALLMCDAFDRIWRRDVAGHFGLLVRLFRPVSAGLRRVNEFEAHDRPKGNAVLLSLSATFE</sequence>
<protein>
    <submittedName>
        <fullName evidence="1">Uncharacterized protein</fullName>
    </submittedName>
</protein>
<accession>A0A158FZ56</accession>
<evidence type="ECO:0000313" key="1">
    <source>
        <dbReference type="EMBL" id="SAL25116.1"/>
    </source>
</evidence>